<evidence type="ECO:0000313" key="2">
    <source>
        <dbReference type="Proteomes" id="UP000076761"/>
    </source>
</evidence>
<dbReference type="AlphaFoldDB" id="A0A165TLN5"/>
<name>A0A165TLN5_9AGAM</name>
<proteinExistence type="predicted"/>
<organism evidence="1 2">
    <name type="scientific">Neolentinus lepideus HHB14362 ss-1</name>
    <dbReference type="NCBI Taxonomy" id="1314782"/>
    <lineage>
        <taxon>Eukaryota</taxon>
        <taxon>Fungi</taxon>
        <taxon>Dikarya</taxon>
        <taxon>Basidiomycota</taxon>
        <taxon>Agaricomycotina</taxon>
        <taxon>Agaricomycetes</taxon>
        <taxon>Gloeophyllales</taxon>
        <taxon>Gloeophyllaceae</taxon>
        <taxon>Neolentinus</taxon>
    </lineage>
</organism>
<dbReference type="Proteomes" id="UP000076761">
    <property type="component" value="Unassembled WGS sequence"/>
</dbReference>
<accession>A0A165TLN5</accession>
<sequence length="122" mass="13584">MEDLDHHLALLGITIVLAVNSNNYLGLVSLSWVRCDTDFLFPVFSAAFKTTSLSLASTTFLSTHRPCSLGYFWYPKAVLALQEMLGTAESTSVPMLCVCSGPKFVYWRLPRGLPSQSDRPMY</sequence>
<reference evidence="1 2" key="1">
    <citation type="journal article" date="2016" name="Mol. Biol. Evol.">
        <title>Comparative Genomics of Early-Diverging Mushroom-Forming Fungi Provides Insights into the Origins of Lignocellulose Decay Capabilities.</title>
        <authorList>
            <person name="Nagy L.G."/>
            <person name="Riley R."/>
            <person name="Tritt A."/>
            <person name="Adam C."/>
            <person name="Daum C."/>
            <person name="Floudas D."/>
            <person name="Sun H."/>
            <person name="Yadav J.S."/>
            <person name="Pangilinan J."/>
            <person name="Larsson K.H."/>
            <person name="Matsuura K."/>
            <person name="Barry K."/>
            <person name="Labutti K."/>
            <person name="Kuo R."/>
            <person name="Ohm R.A."/>
            <person name="Bhattacharya S.S."/>
            <person name="Shirouzu T."/>
            <person name="Yoshinaga Y."/>
            <person name="Martin F.M."/>
            <person name="Grigoriev I.V."/>
            <person name="Hibbett D.S."/>
        </authorList>
    </citation>
    <scope>NUCLEOTIDE SEQUENCE [LARGE SCALE GENOMIC DNA]</scope>
    <source>
        <strain evidence="1 2">HHB14362 ss-1</strain>
    </source>
</reference>
<keyword evidence="2" id="KW-1185">Reference proteome</keyword>
<dbReference type="EMBL" id="KV425564">
    <property type="protein sequence ID" value="KZT26855.1"/>
    <property type="molecule type" value="Genomic_DNA"/>
</dbReference>
<dbReference type="InParanoid" id="A0A165TLN5"/>
<gene>
    <name evidence="1" type="ORF">NEOLEDRAFT_175580</name>
</gene>
<protein>
    <submittedName>
        <fullName evidence="1">Uncharacterized protein</fullName>
    </submittedName>
</protein>
<evidence type="ECO:0000313" key="1">
    <source>
        <dbReference type="EMBL" id="KZT26855.1"/>
    </source>
</evidence>